<gene>
    <name evidence="1" type="ORF">C4D60_Mb10t10390</name>
</gene>
<protein>
    <submittedName>
        <fullName evidence="1">Uncharacterized protein</fullName>
    </submittedName>
</protein>
<evidence type="ECO:0000313" key="2">
    <source>
        <dbReference type="Proteomes" id="UP000317650"/>
    </source>
</evidence>
<evidence type="ECO:0000313" key="1">
    <source>
        <dbReference type="EMBL" id="THU53054.1"/>
    </source>
</evidence>
<comment type="caution">
    <text evidence="1">The sequence shown here is derived from an EMBL/GenBank/DDBJ whole genome shotgun (WGS) entry which is preliminary data.</text>
</comment>
<proteinExistence type="predicted"/>
<dbReference type="EMBL" id="PYDT01000008">
    <property type="protein sequence ID" value="THU53054.1"/>
    <property type="molecule type" value="Genomic_DNA"/>
</dbReference>
<dbReference type="Proteomes" id="UP000317650">
    <property type="component" value="Chromosome 10"/>
</dbReference>
<accession>A0A4S8IXF7</accession>
<organism evidence="1 2">
    <name type="scientific">Musa balbisiana</name>
    <name type="common">Banana</name>
    <dbReference type="NCBI Taxonomy" id="52838"/>
    <lineage>
        <taxon>Eukaryota</taxon>
        <taxon>Viridiplantae</taxon>
        <taxon>Streptophyta</taxon>
        <taxon>Embryophyta</taxon>
        <taxon>Tracheophyta</taxon>
        <taxon>Spermatophyta</taxon>
        <taxon>Magnoliopsida</taxon>
        <taxon>Liliopsida</taxon>
        <taxon>Zingiberales</taxon>
        <taxon>Musaceae</taxon>
        <taxon>Musa</taxon>
    </lineage>
</organism>
<name>A0A4S8IXF7_MUSBA</name>
<sequence>MVLASIISDPHAFARSDSYTIILGLLVSIIISSDFSSARFDSRQFILGFGIFLEESIASARCLFFLDDPTVNGLGNGFPSDSFPSHGNFCSLVGGIRTHN</sequence>
<dbReference type="AlphaFoldDB" id="A0A4S8IXF7"/>
<keyword evidence="2" id="KW-1185">Reference proteome</keyword>
<reference evidence="1 2" key="1">
    <citation type="journal article" date="2019" name="Nat. Plants">
        <title>Genome sequencing of Musa balbisiana reveals subgenome evolution and function divergence in polyploid bananas.</title>
        <authorList>
            <person name="Yao X."/>
        </authorList>
    </citation>
    <scope>NUCLEOTIDE SEQUENCE [LARGE SCALE GENOMIC DNA]</scope>
    <source>
        <strain evidence="2">cv. DH-PKW</strain>
        <tissue evidence="1">Leaves</tissue>
    </source>
</reference>